<organism evidence="2 3">
    <name type="scientific">Myriangium duriaei CBS 260.36</name>
    <dbReference type="NCBI Taxonomy" id="1168546"/>
    <lineage>
        <taxon>Eukaryota</taxon>
        <taxon>Fungi</taxon>
        <taxon>Dikarya</taxon>
        <taxon>Ascomycota</taxon>
        <taxon>Pezizomycotina</taxon>
        <taxon>Dothideomycetes</taxon>
        <taxon>Dothideomycetidae</taxon>
        <taxon>Myriangiales</taxon>
        <taxon>Myriangiaceae</taxon>
        <taxon>Myriangium</taxon>
    </lineage>
</organism>
<gene>
    <name evidence="2" type="ORF">K461DRAFT_264050</name>
</gene>
<evidence type="ECO:0000313" key="3">
    <source>
        <dbReference type="Proteomes" id="UP000799439"/>
    </source>
</evidence>
<reference evidence="2" key="1">
    <citation type="journal article" date="2020" name="Stud. Mycol.">
        <title>101 Dothideomycetes genomes: a test case for predicting lifestyles and emergence of pathogens.</title>
        <authorList>
            <person name="Haridas S."/>
            <person name="Albert R."/>
            <person name="Binder M."/>
            <person name="Bloem J."/>
            <person name="Labutti K."/>
            <person name="Salamov A."/>
            <person name="Andreopoulos B."/>
            <person name="Baker S."/>
            <person name="Barry K."/>
            <person name="Bills G."/>
            <person name="Bluhm B."/>
            <person name="Cannon C."/>
            <person name="Castanera R."/>
            <person name="Culley D."/>
            <person name="Daum C."/>
            <person name="Ezra D."/>
            <person name="Gonzalez J."/>
            <person name="Henrissat B."/>
            <person name="Kuo A."/>
            <person name="Liang C."/>
            <person name="Lipzen A."/>
            <person name="Lutzoni F."/>
            <person name="Magnuson J."/>
            <person name="Mondo S."/>
            <person name="Nolan M."/>
            <person name="Ohm R."/>
            <person name="Pangilinan J."/>
            <person name="Park H.-J."/>
            <person name="Ramirez L."/>
            <person name="Alfaro M."/>
            <person name="Sun H."/>
            <person name="Tritt A."/>
            <person name="Yoshinaga Y."/>
            <person name="Zwiers L.-H."/>
            <person name="Turgeon B."/>
            <person name="Goodwin S."/>
            <person name="Spatafora J."/>
            <person name="Crous P."/>
            <person name="Grigoriev I."/>
        </authorList>
    </citation>
    <scope>NUCLEOTIDE SEQUENCE</scope>
    <source>
        <strain evidence="2">CBS 260.36</strain>
    </source>
</reference>
<keyword evidence="3" id="KW-1185">Reference proteome</keyword>
<dbReference type="EMBL" id="ML996081">
    <property type="protein sequence ID" value="KAF2157107.1"/>
    <property type="molecule type" value="Genomic_DNA"/>
</dbReference>
<feature type="region of interest" description="Disordered" evidence="1">
    <location>
        <begin position="1"/>
        <end position="129"/>
    </location>
</feature>
<feature type="compositionally biased region" description="Low complexity" evidence="1">
    <location>
        <begin position="98"/>
        <end position="109"/>
    </location>
</feature>
<feature type="region of interest" description="Disordered" evidence="1">
    <location>
        <begin position="238"/>
        <end position="265"/>
    </location>
</feature>
<accession>A0A9P4ML85</accession>
<feature type="compositionally biased region" description="Polar residues" evidence="1">
    <location>
        <begin position="244"/>
        <end position="265"/>
    </location>
</feature>
<feature type="compositionally biased region" description="Polar residues" evidence="1">
    <location>
        <begin position="50"/>
        <end position="69"/>
    </location>
</feature>
<comment type="caution">
    <text evidence="2">The sequence shown here is derived from an EMBL/GenBank/DDBJ whole genome shotgun (WGS) entry which is preliminary data.</text>
</comment>
<name>A0A9P4ML85_9PEZI</name>
<evidence type="ECO:0000313" key="2">
    <source>
        <dbReference type="EMBL" id="KAF2157107.1"/>
    </source>
</evidence>
<evidence type="ECO:0000256" key="1">
    <source>
        <dbReference type="SAM" id="MobiDB-lite"/>
    </source>
</evidence>
<proteinExistence type="predicted"/>
<protein>
    <submittedName>
        <fullName evidence="2">Uncharacterized protein</fullName>
    </submittedName>
</protein>
<dbReference type="AlphaFoldDB" id="A0A9P4ML85"/>
<sequence>MGRDYPGPRAGRIRSRHAQYDYPYWQHNDRNTIYPRRLKAPNGPNRSRDTASPSPSCVSTARSDWTYQPTLPPRTPSPGNTPYRRHRRDPVMDSPRNSPSSNAYWSSSSPTCSPLVPSPTQTLSKSPRVVISRWSDSQLRDFESRLDQPDHSILPLESDDRVRGAFRGNPAGYEDFEDIIYFVNDDYATSLSGIATPDSSRSRDADGYFSRLSETLHIDSSTCADLCRECGRPLDMVRGLPTPEASSPTRESNERTTAAAQKQSATDAMMNHSRVNLPATDHAQDRAARSTSKKYRDDGLDCACCNRMTFDRELQAIDASTLDPGLAHAYWKLKSRRDRRLIMHQHARRLFWPPGVRLCRCEIALAWAQLALAPKPNRRNLHALFPYAFTPEGRPYKEYEGVCKLGQEAQRVLLERLEARGPCGTSCTRGNL</sequence>
<dbReference type="Proteomes" id="UP000799439">
    <property type="component" value="Unassembled WGS sequence"/>
</dbReference>